<sequence>MKLHTVDETESAPEIRMPPLQEAVLDEATLEQLFFDLAEAAELVSVSLKAGATARAGDLQRAGSAGGELALARRALVDGTALGVQIRYRFAGSEWWDTLLRIPSGVRLVRVRIEDALG</sequence>
<dbReference type="RefSeq" id="WP_272093596.1">
    <property type="nucleotide sequence ID" value="NZ_JAQNDK010000001.1"/>
</dbReference>
<keyword evidence="2" id="KW-1185">Reference proteome</keyword>
<dbReference type="EMBL" id="JAQNDK010000001">
    <property type="protein sequence ID" value="MDC0676822.1"/>
    <property type="molecule type" value="Genomic_DNA"/>
</dbReference>
<gene>
    <name evidence="1" type="ORF">POL72_03650</name>
</gene>
<evidence type="ECO:0000313" key="1">
    <source>
        <dbReference type="EMBL" id="MDC0676822.1"/>
    </source>
</evidence>
<organism evidence="1 2">
    <name type="scientific">Sorangium atrum</name>
    <dbReference type="NCBI Taxonomy" id="2995308"/>
    <lineage>
        <taxon>Bacteria</taxon>
        <taxon>Pseudomonadati</taxon>
        <taxon>Myxococcota</taxon>
        <taxon>Polyangia</taxon>
        <taxon>Polyangiales</taxon>
        <taxon>Polyangiaceae</taxon>
        <taxon>Sorangium</taxon>
    </lineage>
</organism>
<dbReference type="Proteomes" id="UP001217485">
    <property type="component" value="Unassembled WGS sequence"/>
</dbReference>
<name>A0ABT5BUZ8_9BACT</name>
<reference evidence="1 2" key="1">
    <citation type="submission" date="2023-01" db="EMBL/GenBank/DDBJ databases">
        <title>Minimal conservation of predation-associated metabolite biosynthetic gene clusters underscores biosynthetic potential of Myxococcota including descriptions for ten novel species: Archangium lansinium sp. nov., Myxococcus landrumus sp. nov., Nannocystis bai.</title>
        <authorList>
            <person name="Ahearne A."/>
            <person name="Stevens C."/>
            <person name="Dowd S."/>
        </authorList>
    </citation>
    <scope>NUCLEOTIDE SEQUENCE [LARGE SCALE GENOMIC DNA]</scope>
    <source>
        <strain evidence="1 2">WIWO2</strain>
    </source>
</reference>
<accession>A0ABT5BUZ8</accession>
<comment type="caution">
    <text evidence="1">The sequence shown here is derived from an EMBL/GenBank/DDBJ whole genome shotgun (WGS) entry which is preliminary data.</text>
</comment>
<evidence type="ECO:0000313" key="2">
    <source>
        <dbReference type="Proteomes" id="UP001217485"/>
    </source>
</evidence>
<protein>
    <submittedName>
        <fullName evidence="1">Uncharacterized protein</fullName>
    </submittedName>
</protein>
<proteinExistence type="predicted"/>